<protein>
    <submittedName>
        <fullName evidence="6">Aldehyde dehydrogenase</fullName>
    </submittedName>
</protein>
<dbReference type="GO" id="GO:0016620">
    <property type="term" value="F:oxidoreductase activity, acting on the aldehyde or oxo group of donors, NAD or NADP as acceptor"/>
    <property type="evidence" value="ECO:0007669"/>
    <property type="project" value="InterPro"/>
</dbReference>
<evidence type="ECO:0000256" key="2">
    <source>
        <dbReference type="ARBA" id="ARBA00023002"/>
    </source>
</evidence>
<name>A0A1V2JSR9_PSEAZ</name>
<dbReference type="InterPro" id="IPR016162">
    <property type="entry name" value="Ald_DH_N"/>
</dbReference>
<dbReference type="PANTHER" id="PTHR11699">
    <property type="entry name" value="ALDEHYDE DEHYDROGENASE-RELATED"/>
    <property type="match status" value="1"/>
</dbReference>
<dbReference type="Gene3D" id="3.40.605.10">
    <property type="entry name" value="Aldehyde Dehydrogenase, Chain A, domain 1"/>
    <property type="match status" value="1"/>
</dbReference>
<dbReference type="AlphaFoldDB" id="A0A1V2JSR9"/>
<feature type="domain" description="Aldehyde dehydrogenase" evidence="5">
    <location>
        <begin position="18"/>
        <end position="464"/>
    </location>
</feature>
<evidence type="ECO:0000313" key="7">
    <source>
        <dbReference type="Proteomes" id="UP000188559"/>
    </source>
</evidence>
<comment type="similarity">
    <text evidence="1 4">Belongs to the aldehyde dehydrogenase family.</text>
</comment>
<dbReference type="Pfam" id="PF00171">
    <property type="entry name" value="Aldedh"/>
    <property type="match status" value="1"/>
</dbReference>
<keyword evidence="7" id="KW-1185">Reference proteome</keyword>
<evidence type="ECO:0000256" key="1">
    <source>
        <dbReference type="ARBA" id="ARBA00009986"/>
    </source>
</evidence>
<dbReference type="OrthoDB" id="9812625at2"/>
<dbReference type="InterPro" id="IPR016163">
    <property type="entry name" value="Ald_DH_C"/>
</dbReference>
<dbReference type="InterPro" id="IPR029510">
    <property type="entry name" value="Ald_DH_CS_GLU"/>
</dbReference>
<dbReference type="EMBL" id="MNPV01000001">
    <property type="protein sequence ID" value="ONH47816.1"/>
    <property type="molecule type" value="Genomic_DNA"/>
</dbReference>
<dbReference type="InterPro" id="IPR044086">
    <property type="entry name" value="LUC3-like"/>
</dbReference>
<dbReference type="Gene3D" id="3.40.309.10">
    <property type="entry name" value="Aldehyde Dehydrogenase, Chain A, domain 2"/>
    <property type="match status" value="1"/>
</dbReference>
<evidence type="ECO:0000259" key="5">
    <source>
        <dbReference type="Pfam" id="PF00171"/>
    </source>
</evidence>
<dbReference type="CDD" id="cd07106">
    <property type="entry name" value="ALDH_AldA-AAD23400"/>
    <property type="match status" value="1"/>
</dbReference>
<proteinExistence type="inferred from homology"/>
<keyword evidence="2 4" id="KW-0560">Oxidoreductase</keyword>
<dbReference type="GeneID" id="57375828"/>
<accession>A0A1V2JSR9</accession>
<sequence length="469" mass="50250">MSRVFKLLIDGQLVDGASRLDVFNPATGKVFQHVPKADEAQALSSIAAAKKAFSAWAALTYTERAAYVIRFAEAIEANAEDLIRMLTREQGKPLEDARFEVLWAAANLKYHAAQELKTKVIRETAAEKIIEQRSPLGVVVAIAPWNFPVWILMSKIGAALMTGNTAIGKPAPTTPITTLMLGELAASIFPAGVFQTLVDENELGPLLTSHPDVAYVSFTGSTETGKKVLNSTVATLKRSTLELGGNDVAIVLDDADIKTVAPKVFRAGFLNAGQICFAAKRVYVPNLMMKAFVAELVNLAQQARPGDGFDATTTLGPVQNKAQYDKVRAFIDEAKDQGAVVVSGQQVPEDGYFIAPTIVTGLADTARLVTEEQFGPVLPILGYDNLDELILRANDSNFGLGASVWTSNTDRGIEVASRIEAGTVWINTHVSLPFDVPFGGAKQSGIGQQGGIEGMQDYTQVRIVNAALA</sequence>
<evidence type="ECO:0000256" key="3">
    <source>
        <dbReference type="PROSITE-ProRule" id="PRU10007"/>
    </source>
</evidence>
<reference evidence="6 7" key="1">
    <citation type="submission" date="2016-10" db="EMBL/GenBank/DDBJ databases">
        <title>Pseudomonas lactis sp. nov. and Pseudomonas paralactis sp. nov., isolated from bovine raw milk.</title>
        <authorList>
            <person name="Von Neubeck M."/>
            <person name="Huptas C."/>
            <person name="Glueck C."/>
            <person name="Krewinkel M."/>
            <person name="Stoeckel M."/>
            <person name="Stressler T."/>
            <person name="Fischer L."/>
            <person name="Hinrichs J."/>
            <person name="Scherer S."/>
            <person name="Wenning M."/>
        </authorList>
    </citation>
    <scope>NUCLEOTIDE SEQUENCE [LARGE SCALE GENOMIC DNA]</scope>
    <source>
        <strain evidence="6 7">DSM 18862</strain>
    </source>
</reference>
<dbReference type="PROSITE" id="PS00687">
    <property type="entry name" value="ALDEHYDE_DEHYDR_GLU"/>
    <property type="match status" value="1"/>
</dbReference>
<comment type="caution">
    <text evidence="6">The sequence shown here is derived from an EMBL/GenBank/DDBJ whole genome shotgun (WGS) entry which is preliminary data.</text>
</comment>
<evidence type="ECO:0000313" key="6">
    <source>
        <dbReference type="EMBL" id="ONH47816.1"/>
    </source>
</evidence>
<gene>
    <name evidence="6" type="ORF">BLL37_00225</name>
</gene>
<dbReference type="FunFam" id="3.40.605.10:FF:000007">
    <property type="entry name" value="NAD/NADP-dependent betaine aldehyde dehydrogenase"/>
    <property type="match status" value="1"/>
</dbReference>
<dbReference type="RefSeq" id="WP_071496369.1">
    <property type="nucleotide sequence ID" value="NZ_LT629702.1"/>
</dbReference>
<organism evidence="6 7">
    <name type="scientific">Pseudomonas azotoformans</name>
    <dbReference type="NCBI Taxonomy" id="47878"/>
    <lineage>
        <taxon>Bacteria</taxon>
        <taxon>Pseudomonadati</taxon>
        <taxon>Pseudomonadota</taxon>
        <taxon>Gammaproteobacteria</taxon>
        <taxon>Pseudomonadales</taxon>
        <taxon>Pseudomonadaceae</taxon>
        <taxon>Pseudomonas</taxon>
    </lineage>
</organism>
<dbReference type="FunFam" id="3.40.309.10:FF:000009">
    <property type="entry name" value="Aldehyde dehydrogenase A"/>
    <property type="match status" value="1"/>
</dbReference>
<dbReference type="SUPFAM" id="SSF53720">
    <property type="entry name" value="ALDH-like"/>
    <property type="match status" value="1"/>
</dbReference>
<dbReference type="InterPro" id="IPR015590">
    <property type="entry name" value="Aldehyde_DH_dom"/>
</dbReference>
<dbReference type="InterPro" id="IPR016161">
    <property type="entry name" value="Ald_DH/histidinol_DH"/>
</dbReference>
<dbReference type="Proteomes" id="UP000188559">
    <property type="component" value="Unassembled WGS sequence"/>
</dbReference>
<evidence type="ECO:0000256" key="4">
    <source>
        <dbReference type="RuleBase" id="RU003345"/>
    </source>
</evidence>
<feature type="active site" evidence="3">
    <location>
        <position position="242"/>
    </location>
</feature>